<dbReference type="GO" id="GO:0016491">
    <property type="term" value="F:oxidoreductase activity"/>
    <property type="evidence" value="ECO:0007669"/>
    <property type="project" value="UniProtKB-KW"/>
</dbReference>
<dbReference type="InterPro" id="IPR036291">
    <property type="entry name" value="NAD(P)-bd_dom_sf"/>
</dbReference>
<comment type="similarity">
    <text evidence="1">Belongs to the short-chain dehydrogenases/reductases (SDR) family.</text>
</comment>
<dbReference type="STRING" id="2656787.A0A370TNA3"/>
<dbReference type="InterPro" id="IPR002347">
    <property type="entry name" value="SDR_fam"/>
</dbReference>
<proteinExistence type="inferred from homology"/>
<gene>
    <name evidence="4" type="ORF">BP5553_04439</name>
</gene>
<dbReference type="PRINTS" id="PR00081">
    <property type="entry name" value="GDHRDH"/>
</dbReference>
<accession>A0A370TNA3</accession>
<dbReference type="SUPFAM" id="SSF51735">
    <property type="entry name" value="NAD(P)-binding Rossmann-fold domains"/>
    <property type="match status" value="1"/>
</dbReference>
<dbReference type="Pfam" id="PF00106">
    <property type="entry name" value="adh_short"/>
    <property type="match status" value="1"/>
</dbReference>
<keyword evidence="3" id="KW-0560">Oxidoreductase</keyword>
<dbReference type="CDD" id="cd05233">
    <property type="entry name" value="SDR_c"/>
    <property type="match status" value="1"/>
</dbReference>
<evidence type="ECO:0000313" key="4">
    <source>
        <dbReference type="EMBL" id="RDL37006.1"/>
    </source>
</evidence>
<protein>
    <submittedName>
        <fullName evidence="4">NAD(P)-binding protein</fullName>
    </submittedName>
</protein>
<organism evidence="4 5">
    <name type="scientific">Venustampulla echinocandica</name>
    <dbReference type="NCBI Taxonomy" id="2656787"/>
    <lineage>
        <taxon>Eukaryota</taxon>
        <taxon>Fungi</taxon>
        <taxon>Dikarya</taxon>
        <taxon>Ascomycota</taxon>
        <taxon>Pezizomycotina</taxon>
        <taxon>Leotiomycetes</taxon>
        <taxon>Helotiales</taxon>
        <taxon>Pleuroascaceae</taxon>
        <taxon>Venustampulla</taxon>
    </lineage>
</organism>
<comment type="caution">
    <text evidence="4">The sequence shown here is derived from an EMBL/GenBank/DDBJ whole genome shotgun (WGS) entry which is preliminary data.</text>
</comment>
<evidence type="ECO:0000256" key="1">
    <source>
        <dbReference type="ARBA" id="ARBA00006484"/>
    </source>
</evidence>
<dbReference type="InterPro" id="IPR020904">
    <property type="entry name" value="Sc_DH/Rdtase_CS"/>
</dbReference>
<dbReference type="PROSITE" id="PS00061">
    <property type="entry name" value="ADH_SHORT"/>
    <property type="match status" value="1"/>
</dbReference>
<sequence>MAKALALNGAAKVYIIGRRQEVLESASRSVPTNNIIPIVGDVTSQSSLDQVVSKIAVETGYINLLVANAGIAGPGPKIPASEIKSVADLQRAFGVGQQGSESPTGIEEYVNTFTVNTAAVWHTIVSFLGLLDEGNKKVNVEQRSQVIATSSIGGFTKKPVAGYAYGQTKAATTQMMKQLAAALAPFGIRVNVLAPGFFLSDMISPLVGGGNFTRDQLPLERVGSDEDMAGCILFMASKAGAYCSGNVMVIDGGRLSVMPSTY</sequence>
<keyword evidence="5" id="KW-1185">Reference proteome</keyword>
<dbReference type="RefSeq" id="XP_031869662.1">
    <property type="nucleotide sequence ID" value="XM_032013062.1"/>
</dbReference>
<reference evidence="4 5" key="1">
    <citation type="journal article" date="2018" name="IMA Fungus">
        <title>IMA Genome-F 9: Draft genome sequence of Annulohypoxylon stygium, Aspergillus mulundensis, Berkeleyomyces basicola (syn. Thielaviopsis basicola), Ceratocystis smalleyi, two Cercospora beticola strains, Coleophoma cylindrospora, Fusarium fracticaudum, Phialophora cf. hyalina, and Morchella septimelata.</title>
        <authorList>
            <person name="Wingfield B.D."/>
            <person name="Bills G.F."/>
            <person name="Dong Y."/>
            <person name="Huang W."/>
            <person name="Nel W.J."/>
            <person name="Swalarsk-Parry B.S."/>
            <person name="Vaghefi N."/>
            <person name="Wilken P.M."/>
            <person name="An Z."/>
            <person name="de Beer Z.W."/>
            <person name="De Vos L."/>
            <person name="Chen L."/>
            <person name="Duong T.A."/>
            <person name="Gao Y."/>
            <person name="Hammerbacher A."/>
            <person name="Kikkert J.R."/>
            <person name="Li Y."/>
            <person name="Li H."/>
            <person name="Li K."/>
            <person name="Li Q."/>
            <person name="Liu X."/>
            <person name="Ma X."/>
            <person name="Naidoo K."/>
            <person name="Pethybridge S.J."/>
            <person name="Sun J."/>
            <person name="Steenkamp E.T."/>
            <person name="van der Nest M.A."/>
            <person name="van Wyk S."/>
            <person name="Wingfield M.J."/>
            <person name="Xiong C."/>
            <person name="Yue Q."/>
            <person name="Zhang X."/>
        </authorList>
    </citation>
    <scope>NUCLEOTIDE SEQUENCE [LARGE SCALE GENOMIC DNA]</scope>
    <source>
        <strain evidence="4 5">BP 5553</strain>
    </source>
</reference>
<dbReference type="PANTHER" id="PTHR43618:SF18">
    <property type="entry name" value="SHORT CHAIN DEHYDROGENASE_REDUCTASE FAMILY (AFU_ORTHOLOGUE AFUA_5G12480)"/>
    <property type="match status" value="1"/>
</dbReference>
<dbReference type="EMBL" id="NPIC01000003">
    <property type="protein sequence ID" value="RDL37006.1"/>
    <property type="molecule type" value="Genomic_DNA"/>
</dbReference>
<evidence type="ECO:0000256" key="3">
    <source>
        <dbReference type="ARBA" id="ARBA00023002"/>
    </source>
</evidence>
<dbReference type="InterPro" id="IPR052178">
    <property type="entry name" value="Sec_Metab_Biosynth_SDR"/>
</dbReference>
<evidence type="ECO:0000313" key="5">
    <source>
        <dbReference type="Proteomes" id="UP000254866"/>
    </source>
</evidence>
<dbReference type="PANTHER" id="PTHR43618">
    <property type="entry name" value="7-ALPHA-HYDROXYSTEROID DEHYDROGENASE"/>
    <property type="match status" value="1"/>
</dbReference>
<dbReference type="GeneID" id="43597288"/>
<dbReference type="Proteomes" id="UP000254866">
    <property type="component" value="Unassembled WGS sequence"/>
</dbReference>
<evidence type="ECO:0000256" key="2">
    <source>
        <dbReference type="ARBA" id="ARBA00022857"/>
    </source>
</evidence>
<dbReference type="OrthoDB" id="2898618at2759"/>
<name>A0A370TNA3_9HELO</name>
<dbReference type="AlphaFoldDB" id="A0A370TNA3"/>
<keyword evidence="2" id="KW-0521">NADP</keyword>
<dbReference type="Gene3D" id="3.40.50.720">
    <property type="entry name" value="NAD(P)-binding Rossmann-like Domain"/>
    <property type="match status" value="1"/>
</dbReference>